<evidence type="ECO:0000313" key="5">
    <source>
        <dbReference type="Proteomes" id="UP000268093"/>
    </source>
</evidence>
<evidence type="ECO:0008006" key="6">
    <source>
        <dbReference type="Google" id="ProtNLM"/>
    </source>
</evidence>
<name>A0A432ZY45_9FUNG</name>
<dbReference type="InterPro" id="IPR015915">
    <property type="entry name" value="Kelch-typ_b-propeller"/>
</dbReference>
<dbReference type="Proteomes" id="UP000268093">
    <property type="component" value="Unassembled WGS sequence"/>
</dbReference>
<accession>A0A432ZY45</accession>
<evidence type="ECO:0000256" key="1">
    <source>
        <dbReference type="ARBA" id="ARBA00022441"/>
    </source>
</evidence>
<proteinExistence type="predicted"/>
<dbReference type="EMBL" id="RBNI01032004">
    <property type="protein sequence ID" value="RUO95346.1"/>
    <property type="molecule type" value="Genomic_DNA"/>
</dbReference>
<dbReference type="Pfam" id="PF24681">
    <property type="entry name" value="Kelch_KLHDC2_KLHL20_DRC7"/>
    <property type="match status" value="1"/>
</dbReference>
<protein>
    <recommendedName>
        <fullName evidence="6">Galactose oxidase</fullName>
    </recommendedName>
</protein>
<feature type="compositionally biased region" description="Low complexity" evidence="3">
    <location>
        <begin position="19"/>
        <end position="45"/>
    </location>
</feature>
<sequence>MYLNDVNVLNTRSTPFQWTGGFTPSPTSGSTPSPTGGSTPSLTGGFAPNPTSTDYISIIICCGNSGARYFNDVAVLNTQTWSWTQPNITGTAPMARSDHSSVMVNGQMIMFFGYNEPSAMYLNDVNVLNTRSTPFQWTGGFTPSPTSGSTPS</sequence>
<organism evidence="4 5">
    <name type="scientific">Jimgerdemannia flammicorona</name>
    <dbReference type="NCBI Taxonomy" id="994334"/>
    <lineage>
        <taxon>Eukaryota</taxon>
        <taxon>Fungi</taxon>
        <taxon>Fungi incertae sedis</taxon>
        <taxon>Mucoromycota</taxon>
        <taxon>Mucoromycotina</taxon>
        <taxon>Endogonomycetes</taxon>
        <taxon>Endogonales</taxon>
        <taxon>Endogonaceae</taxon>
        <taxon>Jimgerdemannia</taxon>
    </lineage>
</organism>
<keyword evidence="1" id="KW-0880">Kelch repeat</keyword>
<dbReference type="AlphaFoldDB" id="A0A432ZY45"/>
<keyword evidence="5" id="KW-1185">Reference proteome</keyword>
<comment type="caution">
    <text evidence="4">The sequence shown here is derived from an EMBL/GenBank/DDBJ whole genome shotgun (WGS) entry which is preliminary data.</text>
</comment>
<reference evidence="4 5" key="1">
    <citation type="journal article" date="2018" name="New Phytol.">
        <title>Phylogenomics of Endogonaceae and evolution of mycorrhizas within Mucoromycota.</title>
        <authorList>
            <person name="Chang Y."/>
            <person name="Desiro A."/>
            <person name="Na H."/>
            <person name="Sandor L."/>
            <person name="Lipzen A."/>
            <person name="Clum A."/>
            <person name="Barry K."/>
            <person name="Grigoriev I.V."/>
            <person name="Martin F.M."/>
            <person name="Stajich J.E."/>
            <person name="Smith M.E."/>
            <person name="Bonito G."/>
            <person name="Spatafora J.W."/>
        </authorList>
    </citation>
    <scope>NUCLEOTIDE SEQUENCE [LARGE SCALE GENOMIC DNA]</scope>
    <source>
        <strain evidence="4 5">GMNB39</strain>
    </source>
</reference>
<feature type="region of interest" description="Disordered" evidence="3">
    <location>
        <begin position="17"/>
        <end position="46"/>
    </location>
</feature>
<evidence type="ECO:0000256" key="2">
    <source>
        <dbReference type="ARBA" id="ARBA00022737"/>
    </source>
</evidence>
<dbReference type="PANTHER" id="PTHR46093:SF3">
    <property type="entry name" value="ACYL-COA-BINDING DOMAIN-CONTAINING PROTEIN 4"/>
    <property type="match status" value="1"/>
</dbReference>
<dbReference type="OrthoDB" id="432528at2759"/>
<dbReference type="PANTHER" id="PTHR46093">
    <property type="entry name" value="ACYL-COA-BINDING DOMAIN-CONTAINING PROTEIN 5"/>
    <property type="match status" value="1"/>
</dbReference>
<keyword evidence="2" id="KW-0677">Repeat</keyword>
<dbReference type="SUPFAM" id="SSF117281">
    <property type="entry name" value="Kelch motif"/>
    <property type="match status" value="1"/>
</dbReference>
<dbReference type="Gene3D" id="2.120.10.80">
    <property type="entry name" value="Kelch-type beta propeller"/>
    <property type="match status" value="1"/>
</dbReference>
<evidence type="ECO:0000256" key="3">
    <source>
        <dbReference type="SAM" id="MobiDB-lite"/>
    </source>
</evidence>
<feature type="non-terminal residue" evidence="4">
    <location>
        <position position="152"/>
    </location>
</feature>
<gene>
    <name evidence="4" type="ORF">BC936DRAFT_144324</name>
</gene>
<evidence type="ECO:0000313" key="4">
    <source>
        <dbReference type="EMBL" id="RUO95346.1"/>
    </source>
</evidence>